<keyword evidence="6" id="KW-0479">Metal-binding</keyword>
<evidence type="ECO:0000259" key="10">
    <source>
        <dbReference type="Pfam" id="PF00724"/>
    </source>
</evidence>
<keyword evidence="9" id="KW-0411">Iron-sulfur</keyword>
<dbReference type="InterPro" id="IPR051793">
    <property type="entry name" value="NADH:flavin_oxidoreductase"/>
</dbReference>
<dbReference type="GO" id="GO:0010181">
    <property type="term" value="F:FMN binding"/>
    <property type="evidence" value="ECO:0007669"/>
    <property type="project" value="InterPro"/>
</dbReference>
<dbReference type="InterPro" id="IPR036188">
    <property type="entry name" value="FAD/NAD-bd_sf"/>
</dbReference>
<evidence type="ECO:0000256" key="2">
    <source>
        <dbReference type="ARBA" id="ARBA00001966"/>
    </source>
</evidence>
<dbReference type="GO" id="GO:0051536">
    <property type="term" value="F:iron-sulfur cluster binding"/>
    <property type="evidence" value="ECO:0007669"/>
    <property type="project" value="UniProtKB-KW"/>
</dbReference>
<dbReference type="GO" id="GO:0046872">
    <property type="term" value="F:metal ion binding"/>
    <property type="evidence" value="ECO:0007669"/>
    <property type="project" value="UniProtKB-KW"/>
</dbReference>
<comment type="cofactor">
    <cofactor evidence="2">
        <name>[4Fe-4S] cluster</name>
        <dbReference type="ChEBI" id="CHEBI:49883"/>
    </cofactor>
</comment>
<feature type="domain" description="NADH:flavin oxidoreductase/NADH oxidase N-terminal" evidence="10">
    <location>
        <begin position="21"/>
        <end position="339"/>
    </location>
</feature>
<dbReference type="Gene3D" id="3.50.50.60">
    <property type="entry name" value="FAD/NAD(P)-binding domain"/>
    <property type="match status" value="1"/>
</dbReference>
<dbReference type="GO" id="GO:0016491">
    <property type="term" value="F:oxidoreductase activity"/>
    <property type="evidence" value="ECO:0007669"/>
    <property type="project" value="UniProtKB-KW"/>
</dbReference>
<dbReference type="InterPro" id="IPR023753">
    <property type="entry name" value="FAD/NAD-binding_dom"/>
</dbReference>
<dbReference type="Pfam" id="PF00724">
    <property type="entry name" value="Oxidored_FMN"/>
    <property type="match status" value="1"/>
</dbReference>
<evidence type="ECO:0000256" key="5">
    <source>
        <dbReference type="ARBA" id="ARBA00022643"/>
    </source>
</evidence>
<dbReference type="PANTHER" id="PTHR42917">
    <property type="entry name" value="2,4-DIENOYL-COA REDUCTASE"/>
    <property type="match status" value="1"/>
</dbReference>
<dbReference type="PANTHER" id="PTHR42917:SF2">
    <property type="entry name" value="2,4-DIENOYL-COA REDUCTASE [(2E)-ENOYL-COA-PRODUCING]"/>
    <property type="match status" value="1"/>
</dbReference>
<feature type="domain" description="FAD/NAD(P)-binding" evidence="11">
    <location>
        <begin position="390"/>
        <end position="582"/>
    </location>
</feature>
<dbReference type="AlphaFoldDB" id="A0AA42CL46"/>
<dbReference type="PRINTS" id="PR00368">
    <property type="entry name" value="FADPNR"/>
</dbReference>
<dbReference type="Gene3D" id="3.40.50.720">
    <property type="entry name" value="NAD(P)-binding Rossmann-like Domain"/>
    <property type="match status" value="1"/>
</dbReference>
<organism evidence="12 13">
    <name type="scientific">Lichenifustis flavocetrariae</name>
    <dbReference type="NCBI Taxonomy" id="2949735"/>
    <lineage>
        <taxon>Bacteria</taxon>
        <taxon>Pseudomonadati</taxon>
        <taxon>Pseudomonadota</taxon>
        <taxon>Alphaproteobacteria</taxon>
        <taxon>Hyphomicrobiales</taxon>
        <taxon>Lichenihabitantaceae</taxon>
        <taxon>Lichenifustis</taxon>
    </lineage>
</organism>
<keyword evidence="7" id="KW-0560">Oxidoreductase</keyword>
<dbReference type="EMBL" id="JAMOIM010000023">
    <property type="protein sequence ID" value="MCW6511239.1"/>
    <property type="molecule type" value="Genomic_DNA"/>
</dbReference>
<evidence type="ECO:0000256" key="7">
    <source>
        <dbReference type="ARBA" id="ARBA00023002"/>
    </source>
</evidence>
<proteinExistence type="inferred from homology"/>
<gene>
    <name evidence="12" type="ORF">M8523_24900</name>
</gene>
<dbReference type="Proteomes" id="UP001165667">
    <property type="component" value="Unassembled WGS sequence"/>
</dbReference>
<keyword evidence="4" id="KW-0285">Flavoprotein</keyword>
<comment type="caution">
    <text evidence="12">The sequence shown here is derived from an EMBL/GenBank/DDBJ whole genome shotgun (WGS) entry which is preliminary data.</text>
</comment>
<dbReference type="RefSeq" id="WP_282587616.1">
    <property type="nucleotide sequence ID" value="NZ_JAMOIM010000023.1"/>
</dbReference>
<protein>
    <submittedName>
        <fullName evidence="12">NAD(P)-binding protein</fullName>
    </submittedName>
</protein>
<keyword evidence="13" id="KW-1185">Reference proteome</keyword>
<dbReference type="SUPFAM" id="SSF51395">
    <property type="entry name" value="FMN-linked oxidoreductases"/>
    <property type="match status" value="1"/>
</dbReference>
<accession>A0AA42CL46</accession>
<name>A0AA42CL46_9HYPH</name>
<evidence type="ECO:0000256" key="6">
    <source>
        <dbReference type="ARBA" id="ARBA00022723"/>
    </source>
</evidence>
<evidence type="ECO:0000259" key="11">
    <source>
        <dbReference type="Pfam" id="PF07992"/>
    </source>
</evidence>
<evidence type="ECO:0000256" key="3">
    <source>
        <dbReference type="ARBA" id="ARBA00011048"/>
    </source>
</evidence>
<keyword evidence="8" id="KW-0408">Iron</keyword>
<dbReference type="InterPro" id="IPR013785">
    <property type="entry name" value="Aldolase_TIM"/>
</dbReference>
<evidence type="ECO:0000256" key="4">
    <source>
        <dbReference type="ARBA" id="ARBA00022630"/>
    </source>
</evidence>
<reference evidence="12" key="1">
    <citation type="submission" date="2022-05" db="EMBL/GenBank/DDBJ databases">
        <authorList>
            <person name="Pankratov T."/>
        </authorList>
    </citation>
    <scope>NUCLEOTIDE SEQUENCE</scope>
    <source>
        <strain evidence="12">BP6-180914</strain>
    </source>
</reference>
<comment type="similarity">
    <text evidence="3">In the N-terminal section; belongs to the NADH:flavin oxidoreductase/NADH oxidase family.</text>
</comment>
<evidence type="ECO:0000256" key="1">
    <source>
        <dbReference type="ARBA" id="ARBA00001917"/>
    </source>
</evidence>
<evidence type="ECO:0000313" key="13">
    <source>
        <dbReference type="Proteomes" id="UP001165667"/>
    </source>
</evidence>
<evidence type="ECO:0000256" key="8">
    <source>
        <dbReference type="ARBA" id="ARBA00023004"/>
    </source>
</evidence>
<sequence length="665" mass="71087">MTEPSNVPLPHVSQALGMRGKTLRARVYLPGHQPGLADNGVPGERYIDYHRQRARAGLGMQITGATPVMWSEVWADGRTLINIDDRIVPGYRALAKAVHEEGGLMLAQLAHVGAMETAGEAIVSASWEHSELTQRMSREATPTELAEIAELYRGAAMRCREGDLDGVEVTMAHGMLLASFLSPLMNRRQDRFGGDRDGRTLFPRQVLAAVREALGEDRIIGIRIPGDEMVDGGIDAVEAVAIAQRLVATGTVDYVSVTAGNNTRKMARVDHWPPTPAPFGAFRHLSRAVKGGVDVPVATVGRVTTVALAEEILAMGDADLVGMVRAHVADPRLLPKSRSGALKTVRPCIGANVCINALMDHKSLTCMVNPEIGRRPETLDRPIYASRPAVVVGAGPAGLEAARRLALRGFETTLIEAGDKLGGQLAQWSETPSRQEFKRIIGWWGDELDRLGVRVRTNTEATVDGLRALQPSVVLLATGSTPLPSPTLQAGLLPSYGAYEAPAAGGHVVVYDEMGRLAAMLTAERLAQSWRKVTFVTSMLHPAEGEGLTTAYSLLRALAGHGVTIIDRAKVTGIQGDDVVLQGVFGEPRPPVQDVDAVVSLSRVVSRNGLLEPLRAARIDTRLIGDAKLPRGVTEAVQDAATTVWSLDDGRNDVDAGRSIAGAAV</sequence>
<evidence type="ECO:0000256" key="9">
    <source>
        <dbReference type="ARBA" id="ARBA00023014"/>
    </source>
</evidence>
<dbReference type="Pfam" id="PF07992">
    <property type="entry name" value="Pyr_redox_2"/>
    <property type="match status" value="1"/>
</dbReference>
<dbReference type="Gene3D" id="3.20.20.70">
    <property type="entry name" value="Aldolase class I"/>
    <property type="match status" value="1"/>
</dbReference>
<evidence type="ECO:0000313" key="12">
    <source>
        <dbReference type="EMBL" id="MCW6511239.1"/>
    </source>
</evidence>
<keyword evidence="5" id="KW-0288">FMN</keyword>
<comment type="cofactor">
    <cofactor evidence="1">
        <name>FMN</name>
        <dbReference type="ChEBI" id="CHEBI:58210"/>
    </cofactor>
</comment>
<dbReference type="SUPFAM" id="SSF51905">
    <property type="entry name" value="FAD/NAD(P)-binding domain"/>
    <property type="match status" value="1"/>
</dbReference>
<dbReference type="InterPro" id="IPR001155">
    <property type="entry name" value="OxRdtase_FMN_N"/>
</dbReference>